<evidence type="ECO:0000256" key="1">
    <source>
        <dbReference type="ARBA" id="ARBA00004370"/>
    </source>
</evidence>
<dbReference type="GO" id="GO:0019867">
    <property type="term" value="C:outer membrane"/>
    <property type="evidence" value="ECO:0007669"/>
    <property type="project" value="InterPro"/>
</dbReference>
<proteinExistence type="predicted"/>
<keyword evidence="2" id="KW-0472">Membrane</keyword>
<comment type="subcellular location">
    <subcellularLocation>
        <location evidence="1">Membrane</location>
    </subcellularLocation>
</comment>
<protein>
    <submittedName>
        <fullName evidence="5">Glycine zipper 2TM domain-containing protein</fullName>
    </submittedName>
</protein>
<dbReference type="EMBL" id="JAGSPN010000014">
    <property type="protein sequence ID" value="MBR7783694.1"/>
    <property type="molecule type" value="Genomic_DNA"/>
</dbReference>
<organism evidence="5 6">
    <name type="scientific">Undibacterium luofuense</name>
    <dbReference type="NCBI Taxonomy" id="2828733"/>
    <lineage>
        <taxon>Bacteria</taxon>
        <taxon>Pseudomonadati</taxon>
        <taxon>Pseudomonadota</taxon>
        <taxon>Betaproteobacteria</taxon>
        <taxon>Burkholderiales</taxon>
        <taxon>Oxalobacteraceae</taxon>
        <taxon>Undibacterium</taxon>
    </lineage>
</organism>
<keyword evidence="6" id="KW-1185">Reference proteome</keyword>
<evidence type="ECO:0000313" key="5">
    <source>
        <dbReference type="EMBL" id="MBR7783694.1"/>
    </source>
</evidence>
<name>A0A941DQ02_9BURK</name>
<reference evidence="5" key="1">
    <citation type="submission" date="2021-04" db="EMBL/GenBank/DDBJ databases">
        <title>novel species isolated from subtropical streams in China.</title>
        <authorList>
            <person name="Lu H."/>
        </authorList>
    </citation>
    <scope>NUCLEOTIDE SEQUENCE</scope>
    <source>
        <strain evidence="5">LFS511W</strain>
    </source>
</reference>
<evidence type="ECO:0000256" key="2">
    <source>
        <dbReference type="ARBA" id="ARBA00023136"/>
    </source>
</evidence>
<feature type="signal peptide" evidence="3">
    <location>
        <begin position="1"/>
        <end position="22"/>
    </location>
</feature>
<dbReference type="PANTHER" id="PTHR35603">
    <property type="match status" value="1"/>
</dbReference>
<dbReference type="PANTHER" id="PTHR35603:SF2">
    <property type="entry name" value="OUTER MEMBRANE LIPOPROTEIN"/>
    <property type="match status" value="1"/>
</dbReference>
<evidence type="ECO:0000259" key="4">
    <source>
        <dbReference type="Pfam" id="PF05433"/>
    </source>
</evidence>
<dbReference type="Pfam" id="PF05433">
    <property type="entry name" value="Rick_17kDa_Anti"/>
    <property type="match status" value="1"/>
</dbReference>
<dbReference type="Proteomes" id="UP000680067">
    <property type="component" value="Unassembled WGS sequence"/>
</dbReference>
<comment type="caution">
    <text evidence="5">The sequence shown here is derived from an EMBL/GenBank/DDBJ whole genome shotgun (WGS) entry which is preliminary data.</text>
</comment>
<evidence type="ECO:0000313" key="6">
    <source>
        <dbReference type="Proteomes" id="UP000680067"/>
    </source>
</evidence>
<dbReference type="RefSeq" id="WP_212688973.1">
    <property type="nucleotide sequence ID" value="NZ_JAGSPN010000014.1"/>
</dbReference>
<evidence type="ECO:0000256" key="3">
    <source>
        <dbReference type="SAM" id="SignalP"/>
    </source>
</evidence>
<keyword evidence="3" id="KW-0732">Signal</keyword>
<sequence length="202" mass="21059">MKKQFLTALGLVSALTAISSQAANQDPAYANASREAAARYSEDKKLCGEEPNASARMQCLRDAKTVYNNALATAKQASANRPPVQQNGKQPICADCGRVAQVTVSEREGEGSAIGVIAGGVAGALLGNQVGGGTGRDLATIAGAAGGAMAGHKIEQKVKSSKVWNVVVQYDNGNRRTFVFDHDPGFQNGDQVVNQGNSIVRR</sequence>
<dbReference type="AlphaFoldDB" id="A0A941DQ02"/>
<feature type="domain" description="Glycine zipper 2TM" evidence="4">
    <location>
        <begin position="114"/>
        <end position="155"/>
    </location>
</feature>
<feature type="chain" id="PRO_5037555746" evidence="3">
    <location>
        <begin position="23"/>
        <end position="202"/>
    </location>
</feature>
<dbReference type="InterPro" id="IPR051407">
    <property type="entry name" value="Bact_OM_lipoprot/Surf_antigen"/>
</dbReference>
<gene>
    <name evidence="5" type="ORF">KDM89_16230</name>
</gene>
<accession>A0A941DQ02</accession>
<dbReference type="InterPro" id="IPR008816">
    <property type="entry name" value="Gly_zipper_2TM_dom"/>
</dbReference>